<organism evidence="3 4">
    <name type="scientific">Puccinia graminis f. sp. tritici</name>
    <dbReference type="NCBI Taxonomy" id="56615"/>
    <lineage>
        <taxon>Eukaryota</taxon>
        <taxon>Fungi</taxon>
        <taxon>Dikarya</taxon>
        <taxon>Basidiomycota</taxon>
        <taxon>Pucciniomycotina</taxon>
        <taxon>Pucciniomycetes</taxon>
        <taxon>Pucciniales</taxon>
        <taxon>Pucciniaceae</taxon>
        <taxon>Puccinia</taxon>
    </lineage>
</organism>
<feature type="compositionally biased region" description="Low complexity" evidence="1">
    <location>
        <begin position="340"/>
        <end position="380"/>
    </location>
</feature>
<dbReference type="AlphaFoldDB" id="A0A5B0R2I0"/>
<dbReference type="OrthoDB" id="2564904at2759"/>
<dbReference type="Proteomes" id="UP000324748">
    <property type="component" value="Unassembled WGS sequence"/>
</dbReference>
<evidence type="ECO:0000313" key="4">
    <source>
        <dbReference type="Proteomes" id="UP000324748"/>
    </source>
</evidence>
<name>A0A5B0R2I0_PUCGR</name>
<evidence type="ECO:0000256" key="2">
    <source>
        <dbReference type="SAM" id="SignalP"/>
    </source>
</evidence>
<keyword evidence="2" id="KW-0732">Signal</keyword>
<feature type="region of interest" description="Disordered" evidence="1">
    <location>
        <begin position="334"/>
        <end position="380"/>
    </location>
</feature>
<accession>A0A5B0R2I0</accession>
<proteinExistence type="predicted"/>
<feature type="region of interest" description="Disordered" evidence="1">
    <location>
        <begin position="22"/>
        <end position="52"/>
    </location>
</feature>
<feature type="compositionally biased region" description="Low complexity" evidence="1">
    <location>
        <begin position="22"/>
        <end position="40"/>
    </location>
</feature>
<protein>
    <submittedName>
        <fullName evidence="3">Uncharacterized protein</fullName>
    </submittedName>
</protein>
<evidence type="ECO:0000256" key="1">
    <source>
        <dbReference type="SAM" id="MobiDB-lite"/>
    </source>
</evidence>
<gene>
    <name evidence="3" type="ORF">PGT21_015728</name>
</gene>
<keyword evidence="4" id="KW-1185">Reference proteome</keyword>
<feature type="chain" id="PRO_5022786421" evidence="2">
    <location>
        <begin position="22"/>
        <end position="409"/>
    </location>
</feature>
<feature type="signal peptide" evidence="2">
    <location>
        <begin position="1"/>
        <end position="21"/>
    </location>
</feature>
<comment type="caution">
    <text evidence="3">The sequence shown here is derived from an EMBL/GenBank/DDBJ whole genome shotgun (WGS) entry which is preliminary data.</text>
</comment>
<reference evidence="3 4" key="1">
    <citation type="submission" date="2019-05" db="EMBL/GenBank/DDBJ databases">
        <title>Emergence of the Ug99 lineage of the wheat stem rust pathogen through somatic hybridization.</title>
        <authorList>
            <person name="Li F."/>
            <person name="Upadhyaya N.M."/>
            <person name="Sperschneider J."/>
            <person name="Matny O."/>
            <person name="Nguyen-Phuc H."/>
            <person name="Mago R."/>
            <person name="Raley C."/>
            <person name="Miller M.E."/>
            <person name="Silverstein K.A.T."/>
            <person name="Henningsen E."/>
            <person name="Hirsch C.D."/>
            <person name="Visser B."/>
            <person name="Pretorius Z.A."/>
            <person name="Steffenson B.J."/>
            <person name="Schwessinger B."/>
            <person name="Dodds P.N."/>
            <person name="Figueroa M."/>
        </authorList>
    </citation>
    <scope>NUCLEOTIDE SEQUENCE [LARGE SCALE GENOMIC DNA]</scope>
    <source>
        <strain evidence="3">21-0</strain>
    </source>
</reference>
<evidence type="ECO:0000313" key="3">
    <source>
        <dbReference type="EMBL" id="KAA1119124.1"/>
    </source>
</evidence>
<dbReference type="EMBL" id="VSWC01000001">
    <property type="protein sequence ID" value="KAA1119124.1"/>
    <property type="molecule type" value="Genomic_DNA"/>
</dbReference>
<sequence>MISVHKLLLVTLFCAAGQSLAQSQPTQPSNSNPAPAAAPAGGEGQSSTSGDVPLYQKRFTWPNLPYQADTGNGPRGQQQGYNRCNATTQNQDSMCQTTFINSIQDMSFFTLCLSKLFPEPRQSPESIVGNIEGEMVAYCTTKKFGTRLIPAGAITGLQVTRTPGYIQAVGFIQQTALNIQANDTGGEEDPHGADQRGNPLGALMYSSAFNTPGGPAYTQVIEWSYFIGSGVFCYKACDPAGPNAAQLCQHIYDRIGCTYNAPAHYETINGTFTSCQGENQLPAGTYVENGVTKTYTQPPESAGPITSIPYKAAIPAVSNCQTFTDTKALWPDLPQMASVSNSPNSSTPTQNKGPNGSSGGRSSSSSSSSSGSSSGSAGSNAPSSAAAAAVVLSSATFFGCALLATAMIL</sequence>